<evidence type="ECO:0000313" key="2">
    <source>
        <dbReference type="Proteomes" id="UP001420932"/>
    </source>
</evidence>
<organism evidence="1 2">
    <name type="scientific">Stephania yunnanensis</name>
    <dbReference type="NCBI Taxonomy" id="152371"/>
    <lineage>
        <taxon>Eukaryota</taxon>
        <taxon>Viridiplantae</taxon>
        <taxon>Streptophyta</taxon>
        <taxon>Embryophyta</taxon>
        <taxon>Tracheophyta</taxon>
        <taxon>Spermatophyta</taxon>
        <taxon>Magnoliopsida</taxon>
        <taxon>Ranunculales</taxon>
        <taxon>Menispermaceae</taxon>
        <taxon>Menispermoideae</taxon>
        <taxon>Cissampelideae</taxon>
        <taxon>Stephania</taxon>
    </lineage>
</organism>
<reference evidence="1 2" key="1">
    <citation type="submission" date="2024-01" db="EMBL/GenBank/DDBJ databases">
        <title>Genome assemblies of Stephania.</title>
        <authorList>
            <person name="Yang L."/>
        </authorList>
    </citation>
    <scope>NUCLEOTIDE SEQUENCE [LARGE SCALE GENOMIC DNA]</scope>
    <source>
        <strain evidence="1">YNDBR</strain>
        <tissue evidence="1">Leaf</tissue>
    </source>
</reference>
<name>A0AAP0L2S2_9MAGN</name>
<protein>
    <submittedName>
        <fullName evidence="1">Uncharacterized protein</fullName>
    </submittedName>
</protein>
<keyword evidence="2" id="KW-1185">Reference proteome</keyword>
<dbReference type="Proteomes" id="UP001420932">
    <property type="component" value="Unassembled WGS sequence"/>
</dbReference>
<gene>
    <name evidence="1" type="ORF">Syun_004243</name>
</gene>
<comment type="caution">
    <text evidence="1">The sequence shown here is derived from an EMBL/GenBank/DDBJ whole genome shotgun (WGS) entry which is preliminary data.</text>
</comment>
<evidence type="ECO:0000313" key="1">
    <source>
        <dbReference type="EMBL" id="KAK9163341.1"/>
    </source>
</evidence>
<accession>A0AAP0L2S2</accession>
<sequence length="97" mass="10949">MEKTILPLYIYNGSNPTNHFDKELGHPTSKLQPQSHSHIAFGEELIDSCSSDSEVTMFDNHFRVFVNCLVAYNSENDDLFVNVGFGNFFKSEVVSTV</sequence>
<proteinExistence type="predicted"/>
<dbReference type="AlphaFoldDB" id="A0AAP0L2S2"/>
<dbReference type="EMBL" id="JBBNAF010000002">
    <property type="protein sequence ID" value="KAK9163341.1"/>
    <property type="molecule type" value="Genomic_DNA"/>
</dbReference>